<evidence type="ECO:0000313" key="1">
    <source>
        <dbReference type="EMBL" id="THU80252.1"/>
    </source>
</evidence>
<gene>
    <name evidence="1" type="ORF">K435DRAFT_845158</name>
</gene>
<reference evidence="1 2" key="1">
    <citation type="journal article" date="2019" name="Nat. Ecol. Evol.">
        <title>Megaphylogeny resolves global patterns of mushroom evolution.</title>
        <authorList>
            <person name="Varga T."/>
            <person name="Krizsan K."/>
            <person name="Foldi C."/>
            <person name="Dima B."/>
            <person name="Sanchez-Garcia M."/>
            <person name="Sanchez-Ramirez S."/>
            <person name="Szollosi G.J."/>
            <person name="Szarkandi J.G."/>
            <person name="Papp V."/>
            <person name="Albert L."/>
            <person name="Andreopoulos W."/>
            <person name="Angelini C."/>
            <person name="Antonin V."/>
            <person name="Barry K.W."/>
            <person name="Bougher N.L."/>
            <person name="Buchanan P."/>
            <person name="Buyck B."/>
            <person name="Bense V."/>
            <person name="Catcheside P."/>
            <person name="Chovatia M."/>
            <person name="Cooper J."/>
            <person name="Damon W."/>
            <person name="Desjardin D."/>
            <person name="Finy P."/>
            <person name="Geml J."/>
            <person name="Haridas S."/>
            <person name="Hughes K."/>
            <person name="Justo A."/>
            <person name="Karasinski D."/>
            <person name="Kautmanova I."/>
            <person name="Kiss B."/>
            <person name="Kocsube S."/>
            <person name="Kotiranta H."/>
            <person name="LaButti K.M."/>
            <person name="Lechner B.E."/>
            <person name="Liimatainen K."/>
            <person name="Lipzen A."/>
            <person name="Lukacs Z."/>
            <person name="Mihaltcheva S."/>
            <person name="Morgado L.N."/>
            <person name="Niskanen T."/>
            <person name="Noordeloos M.E."/>
            <person name="Ohm R.A."/>
            <person name="Ortiz-Santana B."/>
            <person name="Ovrebo C."/>
            <person name="Racz N."/>
            <person name="Riley R."/>
            <person name="Savchenko A."/>
            <person name="Shiryaev A."/>
            <person name="Soop K."/>
            <person name="Spirin V."/>
            <person name="Szebenyi C."/>
            <person name="Tomsovsky M."/>
            <person name="Tulloss R.E."/>
            <person name="Uehling J."/>
            <person name="Grigoriev I.V."/>
            <person name="Vagvolgyi C."/>
            <person name="Papp T."/>
            <person name="Martin F.M."/>
            <person name="Miettinen O."/>
            <person name="Hibbett D.S."/>
            <person name="Nagy L.G."/>
        </authorList>
    </citation>
    <scope>NUCLEOTIDE SEQUENCE [LARGE SCALE GENOMIC DNA]</scope>
    <source>
        <strain evidence="1 2">CBS 962.96</strain>
    </source>
</reference>
<name>A0A4S8KWB0_DENBC</name>
<keyword evidence="2" id="KW-1185">Reference proteome</keyword>
<sequence length="290" mass="33286">MLVILFTETGLLPLRYRRLELALSYAKYAATCPDSHYAKCAWMHSCNLLRKGHSSQVGDLIHVLSRLPVPVESSVEDFLSSARLDNLIVAVRDSWITSATDAIQGSIRCTLLKARVEFDKHGRPSPAAVFASRSYLKIITVPNHRRAYLRFITSNHMLAVEVLRYTDRRYQPYVPRDWRKCRLGCDEVEDEVHALLCCVGDRDLVGLRNNFLFKVLPLLPDASVWHNRHTDLAFLIRLIFDERLLKDVAKFIYNVESCTALRFLLSPDPICEYLGFDRGDVRLNPPRVDI</sequence>
<evidence type="ECO:0000313" key="2">
    <source>
        <dbReference type="Proteomes" id="UP000297245"/>
    </source>
</evidence>
<dbReference type="OrthoDB" id="2940247at2759"/>
<dbReference type="Proteomes" id="UP000297245">
    <property type="component" value="Unassembled WGS sequence"/>
</dbReference>
<accession>A0A4S8KWB0</accession>
<proteinExistence type="predicted"/>
<protein>
    <submittedName>
        <fullName evidence="1">Uncharacterized protein</fullName>
    </submittedName>
</protein>
<dbReference type="EMBL" id="ML179923">
    <property type="protein sequence ID" value="THU80252.1"/>
    <property type="molecule type" value="Genomic_DNA"/>
</dbReference>
<organism evidence="1 2">
    <name type="scientific">Dendrothele bispora (strain CBS 962.96)</name>
    <dbReference type="NCBI Taxonomy" id="1314807"/>
    <lineage>
        <taxon>Eukaryota</taxon>
        <taxon>Fungi</taxon>
        <taxon>Dikarya</taxon>
        <taxon>Basidiomycota</taxon>
        <taxon>Agaricomycotina</taxon>
        <taxon>Agaricomycetes</taxon>
        <taxon>Agaricomycetidae</taxon>
        <taxon>Agaricales</taxon>
        <taxon>Agaricales incertae sedis</taxon>
        <taxon>Dendrothele</taxon>
    </lineage>
</organism>
<dbReference type="AlphaFoldDB" id="A0A4S8KWB0"/>